<dbReference type="AlphaFoldDB" id="A0A1L9Q3G8"/>
<dbReference type="STRING" id="1036611.A0A1L9Q3G8"/>
<dbReference type="InterPro" id="IPR013320">
    <property type="entry name" value="ConA-like_dom_sf"/>
</dbReference>
<evidence type="ECO:0000313" key="5">
    <source>
        <dbReference type="EMBL" id="OJJ08314.1"/>
    </source>
</evidence>
<evidence type="ECO:0000256" key="2">
    <source>
        <dbReference type="ARBA" id="ARBA00022475"/>
    </source>
</evidence>
<dbReference type="PROSITE" id="PS51762">
    <property type="entry name" value="GH16_2"/>
    <property type="match status" value="1"/>
</dbReference>
<accession>A0A1L9Q3G8</accession>
<dbReference type="EMBL" id="KV878139">
    <property type="protein sequence ID" value="OJJ08314.1"/>
    <property type="molecule type" value="Genomic_DNA"/>
</dbReference>
<sequence length="290" mass="32247">MISPLKISIVLSSVAAVQAAYHATAGDSEVTYAHRIYHDFRSLDDTGNLYKSEPANITSDEESSAAPIQEGYLSSDAFVNDWGIQTWDSPAGEDTPLRKQYSNGNVYIKRDEETSATHLVLRAYRNEDFVSAGEIDSKLSNIFHASIRVRARVRGESGACAGIFTYFDDDNESDIEILTRDETNHIRYTNQPGLDDAGNEIPEASTDAVMKNGAVWTEWNDHRLDWTPELSAWYLNGEQAVTKTYGIPKNPSSVILNMWSDGGVWSGELDVGSAAYLEIQWIEVLYNTSE</sequence>
<dbReference type="GO" id="GO:0005886">
    <property type="term" value="C:plasma membrane"/>
    <property type="evidence" value="ECO:0007669"/>
    <property type="project" value="UniProtKB-SubCell"/>
</dbReference>
<dbReference type="GO" id="GO:0005975">
    <property type="term" value="P:carbohydrate metabolic process"/>
    <property type="evidence" value="ECO:0007669"/>
    <property type="project" value="InterPro"/>
</dbReference>
<organism evidence="5 6">
    <name type="scientific">Aspergillus versicolor CBS 583.65</name>
    <dbReference type="NCBI Taxonomy" id="1036611"/>
    <lineage>
        <taxon>Eukaryota</taxon>
        <taxon>Fungi</taxon>
        <taxon>Dikarya</taxon>
        <taxon>Ascomycota</taxon>
        <taxon>Pezizomycotina</taxon>
        <taxon>Eurotiomycetes</taxon>
        <taxon>Eurotiomycetidae</taxon>
        <taxon>Eurotiales</taxon>
        <taxon>Aspergillaceae</taxon>
        <taxon>Aspergillus</taxon>
        <taxon>Aspergillus subgen. Nidulantes</taxon>
    </lineage>
</organism>
<dbReference type="VEuPathDB" id="FungiDB:ASPVEDRAFT_89542"/>
<dbReference type="Proteomes" id="UP000184073">
    <property type="component" value="Unassembled WGS sequence"/>
</dbReference>
<comment type="subcellular location">
    <subcellularLocation>
        <location evidence="1">Cell membrane</location>
        <topology evidence="1">Lipid-anchor</topology>
        <topology evidence="1">GPI-anchor</topology>
    </subcellularLocation>
</comment>
<reference evidence="6" key="1">
    <citation type="journal article" date="2017" name="Genome Biol.">
        <title>Comparative genomics reveals high biological diversity and specific adaptations in the industrially and medically important fungal genus Aspergillus.</title>
        <authorList>
            <person name="de Vries R.P."/>
            <person name="Riley R."/>
            <person name="Wiebenga A."/>
            <person name="Aguilar-Osorio G."/>
            <person name="Amillis S."/>
            <person name="Uchima C.A."/>
            <person name="Anderluh G."/>
            <person name="Asadollahi M."/>
            <person name="Askin M."/>
            <person name="Barry K."/>
            <person name="Battaglia E."/>
            <person name="Bayram O."/>
            <person name="Benocci T."/>
            <person name="Braus-Stromeyer S.A."/>
            <person name="Caldana C."/>
            <person name="Canovas D."/>
            <person name="Cerqueira G.C."/>
            <person name="Chen F."/>
            <person name="Chen W."/>
            <person name="Choi C."/>
            <person name="Clum A."/>
            <person name="Dos Santos R.A."/>
            <person name="Damasio A.R."/>
            <person name="Diallinas G."/>
            <person name="Emri T."/>
            <person name="Fekete E."/>
            <person name="Flipphi M."/>
            <person name="Freyberg S."/>
            <person name="Gallo A."/>
            <person name="Gournas C."/>
            <person name="Habgood R."/>
            <person name="Hainaut M."/>
            <person name="Harispe M.L."/>
            <person name="Henrissat B."/>
            <person name="Hilden K.S."/>
            <person name="Hope R."/>
            <person name="Hossain A."/>
            <person name="Karabika E."/>
            <person name="Karaffa L."/>
            <person name="Karanyi Z."/>
            <person name="Krasevec N."/>
            <person name="Kuo A."/>
            <person name="Kusch H."/>
            <person name="LaButti K."/>
            <person name="Lagendijk E.L."/>
            <person name="Lapidus A."/>
            <person name="Levasseur A."/>
            <person name="Lindquist E."/>
            <person name="Lipzen A."/>
            <person name="Logrieco A.F."/>
            <person name="MacCabe A."/>
            <person name="Maekelae M.R."/>
            <person name="Malavazi I."/>
            <person name="Melin P."/>
            <person name="Meyer V."/>
            <person name="Mielnichuk N."/>
            <person name="Miskei M."/>
            <person name="Molnar A.P."/>
            <person name="Mule G."/>
            <person name="Ngan C.Y."/>
            <person name="Orejas M."/>
            <person name="Orosz E."/>
            <person name="Ouedraogo J.P."/>
            <person name="Overkamp K.M."/>
            <person name="Park H.-S."/>
            <person name="Perrone G."/>
            <person name="Piumi F."/>
            <person name="Punt P.J."/>
            <person name="Ram A.F."/>
            <person name="Ramon A."/>
            <person name="Rauscher S."/>
            <person name="Record E."/>
            <person name="Riano-Pachon D.M."/>
            <person name="Robert V."/>
            <person name="Roehrig J."/>
            <person name="Ruller R."/>
            <person name="Salamov A."/>
            <person name="Salih N.S."/>
            <person name="Samson R.A."/>
            <person name="Sandor E."/>
            <person name="Sanguinetti M."/>
            <person name="Schuetze T."/>
            <person name="Sepcic K."/>
            <person name="Shelest E."/>
            <person name="Sherlock G."/>
            <person name="Sophianopoulou V."/>
            <person name="Squina F.M."/>
            <person name="Sun H."/>
            <person name="Susca A."/>
            <person name="Todd R.B."/>
            <person name="Tsang A."/>
            <person name="Unkles S.E."/>
            <person name="van de Wiele N."/>
            <person name="van Rossen-Uffink D."/>
            <person name="Oliveira J.V."/>
            <person name="Vesth T.C."/>
            <person name="Visser J."/>
            <person name="Yu J.-H."/>
            <person name="Zhou M."/>
            <person name="Andersen M.R."/>
            <person name="Archer D.B."/>
            <person name="Baker S.E."/>
            <person name="Benoit I."/>
            <person name="Brakhage A.A."/>
            <person name="Braus G.H."/>
            <person name="Fischer R."/>
            <person name="Frisvad J.C."/>
            <person name="Goldman G.H."/>
            <person name="Houbraken J."/>
            <person name="Oakley B."/>
            <person name="Pocsi I."/>
            <person name="Scazzocchio C."/>
            <person name="Seiboth B."/>
            <person name="vanKuyk P.A."/>
            <person name="Wortman J."/>
            <person name="Dyer P.S."/>
            <person name="Grigoriev I.V."/>
        </authorList>
    </citation>
    <scope>NUCLEOTIDE SEQUENCE [LARGE SCALE GENOMIC DNA]</scope>
    <source>
        <strain evidence="6">CBS 583.65</strain>
    </source>
</reference>
<keyword evidence="3" id="KW-0732">Signal</keyword>
<evidence type="ECO:0000256" key="3">
    <source>
        <dbReference type="SAM" id="SignalP"/>
    </source>
</evidence>
<protein>
    <recommendedName>
        <fullName evidence="4">GH16 domain-containing protein</fullName>
    </recommendedName>
</protein>
<dbReference type="PANTHER" id="PTHR38121:SF4">
    <property type="entry name" value="GH16 DOMAIN-CONTAINING PROTEIN-RELATED"/>
    <property type="match status" value="1"/>
</dbReference>
<dbReference type="Gene3D" id="2.60.120.200">
    <property type="match status" value="1"/>
</dbReference>
<evidence type="ECO:0000259" key="4">
    <source>
        <dbReference type="PROSITE" id="PS51762"/>
    </source>
</evidence>
<evidence type="ECO:0000256" key="1">
    <source>
        <dbReference type="ARBA" id="ARBA00004609"/>
    </source>
</evidence>
<feature type="domain" description="GH16" evidence="4">
    <location>
        <begin position="61"/>
        <end position="290"/>
    </location>
</feature>
<dbReference type="RefSeq" id="XP_040674076.1">
    <property type="nucleotide sequence ID" value="XM_040818646.1"/>
</dbReference>
<keyword evidence="2" id="KW-0472">Membrane</keyword>
<dbReference type="CDD" id="cd00413">
    <property type="entry name" value="Glyco_hydrolase_16"/>
    <property type="match status" value="1"/>
</dbReference>
<proteinExistence type="predicted"/>
<feature type="chain" id="PRO_5012069619" description="GH16 domain-containing protein" evidence="3">
    <location>
        <begin position="20"/>
        <end position="290"/>
    </location>
</feature>
<dbReference type="SUPFAM" id="SSF49899">
    <property type="entry name" value="Concanavalin A-like lectins/glucanases"/>
    <property type="match status" value="1"/>
</dbReference>
<dbReference type="GO" id="GO:0004553">
    <property type="term" value="F:hydrolase activity, hydrolyzing O-glycosyl compounds"/>
    <property type="evidence" value="ECO:0007669"/>
    <property type="project" value="InterPro"/>
</dbReference>
<gene>
    <name evidence="5" type="ORF">ASPVEDRAFT_89542</name>
</gene>
<keyword evidence="6" id="KW-1185">Reference proteome</keyword>
<evidence type="ECO:0000313" key="6">
    <source>
        <dbReference type="Proteomes" id="UP000184073"/>
    </source>
</evidence>
<dbReference type="PANTHER" id="PTHR38121">
    <property type="entry name" value="GH16 DOMAIN-CONTAINING PROTEIN"/>
    <property type="match status" value="1"/>
</dbReference>
<keyword evidence="2" id="KW-1003">Cell membrane</keyword>
<dbReference type="Pfam" id="PF00722">
    <property type="entry name" value="Glyco_hydro_16"/>
    <property type="match status" value="1"/>
</dbReference>
<dbReference type="InterPro" id="IPR000757">
    <property type="entry name" value="Beta-glucanase-like"/>
</dbReference>
<feature type="signal peptide" evidence="3">
    <location>
        <begin position="1"/>
        <end position="19"/>
    </location>
</feature>
<dbReference type="OrthoDB" id="4388755at2759"/>
<dbReference type="GeneID" id="63734157"/>
<name>A0A1L9Q3G8_ASPVE</name>